<dbReference type="CDD" id="cd00085">
    <property type="entry name" value="HNHc"/>
    <property type="match status" value="1"/>
</dbReference>
<evidence type="ECO:0000259" key="1">
    <source>
        <dbReference type="Pfam" id="PF13395"/>
    </source>
</evidence>
<keyword evidence="2" id="KW-0540">Nuclease</keyword>
<keyword evidence="2" id="KW-0255">Endonuclease</keyword>
<dbReference type="GO" id="GO:0004519">
    <property type="term" value="F:endonuclease activity"/>
    <property type="evidence" value="ECO:0007669"/>
    <property type="project" value="UniProtKB-KW"/>
</dbReference>
<dbReference type="InterPro" id="IPR003615">
    <property type="entry name" value="HNH_nuc"/>
</dbReference>
<dbReference type="Gene3D" id="1.10.30.50">
    <property type="match status" value="1"/>
</dbReference>
<proteinExistence type="predicted"/>
<organism evidence="2 3">
    <name type="scientific">Hominibacterium faecale</name>
    <dbReference type="NCBI Taxonomy" id="2839743"/>
    <lineage>
        <taxon>Bacteria</taxon>
        <taxon>Bacillati</taxon>
        <taxon>Bacillota</taxon>
        <taxon>Clostridia</taxon>
        <taxon>Peptostreptococcales</taxon>
        <taxon>Anaerovoracaceae</taxon>
        <taxon>Hominibacterium</taxon>
    </lineage>
</organism>
<dbReference type="AlphaFoldDB" id="A0A9J6QSR9"/>
<dbReference type="Proteomes" id="UP001065549">
    <property type="component" value="Unassembled WGS sequence"/>
</dbReference>
<sequence>MYLPQSANVEVKYLSRLFDNKSESYKLFWFQAIVKKVVQGKTRLTYDELINSMIADTWYMVSEYKLNLGPVDNLEAIVHYISGISGLKPSEKKDRVMLFLENCEDKEFRSRKRRLTEQVPYRLQAPFLDDIKGNDWKISRKLLAQRINQKKRLMYYFVQISGLDSEIEIQDEWVSYIRYNQDIIIGWIQYHLIQYLQRRNPSVPGIVNKLAPPQERKLEKIKRYWKLVSRVKPLKDIYSKKVLDNSDISIDHFIPWSYVAHDEFWNLSPTTRSINSSKSNHLPDWTIYFPRLCEIEYQSYQLIWQNEKVHKEFEVCQREHINTIEAQRLYQEGLEMPEFCKRLEDIVSPVYQSARNLGFRNWIL</sequence>
<keyword evidence="2" id="KW-0378">Hydrolase</keyword>
<keyword evidence="3" id="KW-1185">Reference proteome</keyword>
<dbReference type="EMBL" id="JAOSHN010000001">
    <property type="protein sequence ID" value="MCU7377527.1"/>
    <property type="molecule type" value="Genomic_DNA"/>
</dbReference>
<reference evidence="2" key="1">
    <citation type="submission" date="2022-09" db="EMBL/GenBank/DDBJ databases">
        <title>Culturomic study of gut microbiota in children with autism spectrum disorder.</title>
        <authorList>
            <person name="Efimov B.A."/>
            <person name="Chaplin A.V."/>
            <person name="Sokolova S.R."/>
            <person name="Pikina A.P."/>
            <person name="Korzhanova M."/>
            <person name="Belova V."/>
            <person name="Korostin D."/>
        </authorList>
    </citation>
    <scope>NUCLEOTIDE SEQUENCE</scope>
    <source>
        <strain evidence="2">ASD5510</strain>
    </source>
</reference>
<gene>
    <name evidence="2" type="ORF">OBO34_04055</name>
</gene>
<accession>A0A9J6QSR9</accession>
<dbReference type="Pfam" id="PF13395">
    <property type="entry name" value="HNH_4"/>
    <property type="match status" value="1"/>
</dbReference>
<name>A0A9J6QSR9_9FIRM</name>
<evidence type="ECO:0000313" key="3">
    <source>
        <dbReference type="Proteomes" id="UP001065549"/>
    </source>
</evidence>
<evidence type="ECO:0000313" key="2">
    <source>
        <dbReference type="EMBL" id="MCU7377527.1"/>
    </source>
</evidence>
<protein>
    <submittedName>
        <fullName evidence="2">HNH endonuclease</fullName>
    </submittedName>
</protein>
<feature type="domain" description="HNH nuclease" evidence="1">
    <location>
        <begin position="237"/>
        <end position="283"/>
    </location>
</feature>
<comment type="caution">
    <text evidence="2">The sequence shown here is derived from an EMBL/GenBank/DDBJ whole genome shotgun (WGS) entry which is preliminary data.</text>
</comment>